<evidence type="ECO:0000313" key="2">
    <source>
        <dbReference type="Proteomes" id="UP001233172"/>
    </source>
</evidence>
<reference evidence="1" key="2">
    <citation type="submission" date="2023-04" db="EMBL/GenBank/DDBJ databases">
        <authorList>
            <person name="Bu L."/>
            <person name="Lu L."/>
            <person name="Laidemitt M.R."/>
            <person name="Zhang S.M."/>
            <person name="Mutuku M."/>
            <person name="Mkoji G."/>
            <person name="Steinauer M."/>
            <person name="Loker E.S."/>
        </authorList>
    </citation>
    <scope>NUCLEOTIDE SEQUENCE</scope>
    <source>
        <strain evidence="1">KasaAsao</strain>
        <tissue evidence="1">Whole Snail</tissue>
    </source>
</reference>
<evidence type="ECO:0000313" key="1">
    <source>
        <dbReference type="EMBL" id="KAK0043941.1"/>
    </source>
</evidence>
<gene>
    <name evidence="1" type="ORF">Bpfe_026616</name>
</gene>
<dbReference type="EMBL" id="JASAOG010000208">
    <property type="protein sequence ID" value="KAK0043941.1"/>
    <property type="molecule type" value="Genomic_DNA"/>
</dbReference>
<dbReference type="Proteomes" id="UP001233172">
    <property type="component" value="Unassembled WGS sequence"/>
</dbReference>
<reference evidence="1" key="1">
    <citation type="journal article" date="2023" name="PLoS Negl. Trop. Dis.">
        <title>A genome sequence for Biomphalaria pfeifferi, the major vector snail for the human-infecting parasite Schistosoma mansoni.</title>
        <authorList>
            <person name="Bu L."/>
            <person name="Lu L."/>
            <person name="Laidemitt M.R."/>
            <person name="Zhang S.M."/>
            <person name="Mutuku M."/>
            <person name="Mkoji G."/>
            <person name="Steinauer M."/>
            <person name="Loker E.S."/>
        </authorList>
    </citation>
    <scope>NUCLEOTIDE SEQUENCE</scope>
    <source>
        <strain evidence="1">KasaAsao</strain>
    </source>
</reference>
<dbReference type="AlphaFoldDB" id="A0AAD8EYM9"/>
<name>A0AAD8EYM9_BIOPF</name>
<accession>A0AAD8EYM9</accession>
<keyword evidence="2" id="KW-1185">Reference proteome</keyword>
<sequence>MGHRFCQTPRLKGSRQLITSLFLGPRVITRLPGVLALHFRTCSNAATPKCDTREKSHDRKDKSKWFIASDVPALTL</sequence>
<organism evidence="1 2">
    <name type="scientific">Biomphalaria pfeifferi</name>
    <name type="common">Bloodfluke planorb</name>
    <name type="synonym">Freshwater snail</name>
    <dbReference type="NCBI Taxonomy" id="112525"/>
    <lineage>
        <taxon>Eukaryota</taxon>
        <taxon>Metazoa</taxon>
        <taxon>Spiralia</taxon>
        <taxon>Lophotrochozoa</taxon>
        <taxon>Mollusca</taxon>
        <taxon>Gastropoda</taxon>
        <taxon>Heterobranchia</taxon>
        <taxon>Euthyneura</taxon>
        <taxon>Panpulmonata</taxon>
        <taxon>Hygrophila</taxon>
        <taxon>Lymnaeoidea</taxon>
        <taxon>Planorbidae</taxon>
        <taxon>Biomphalaria</taxon>
    </lineage>
</organism>
<comment type="caution">
    <text evidence="1">The sequence shown here is derived from an EMBL/GenBank/DDBJ whole genome shotgun (WGS) entry which is preliminary data.</text>
</comment>
<proteinExistence type="predicted"/>
<protein>
    <submittedName>
        <fullName evidence="1">Uncharacterized protein</fullName>
    </submittedName>
</protein>